<accession>A0A1U7XYA7</accession>
<gene>
    <name evidence="2" type="primary">LOC104241366</name>
</gene>
<reference evidence="1" key="1">
    <citation type="journal article" date="2013" name="Genome Biol.">
        <title>Reference genomes and transcriptomes of Nicotiana sylvestris and Nicotiana tomentosiformis.</title>
        <authorList>
            <person name="Sierro N."/>
            <person name="Battey J.N."/>
            <person name="Ouadi S."/>
            <person name="Bovet L."/>
            <person name="Goepfert S."/>
            <person name="Bakaher N."/>
            <person name="Peitsch M.C."/>
            <person name="Ivanov N.V."/>
        </authorList>
    </citation>
    <scope>NUCLEOTIDE SEQUENCE [LARGE SCALE GENOMIC DNA]</scope>
</reference>
<protein>
    <submittedName>
        <fullName evidence="2">Agamous-like MADS-box protein AGL8 homolog</fullName>
    </submittedName>
</protein>
<keyword evidence="1" id="KW-1185">Reference proteome</keyword>
<reference evidence="2" key="2">
    <citation type="submission" date="2025-08" db="UniProtKB">
        <authorList>
            <consortium name="RefSeq"/>
        </authorList>
    </citation>
    <scope>IDENTIFICATION</scope>
    <source>
        <tissue evidence="2">Leaf</tissue>
    </source>
</reference>
<evidence type="ECO:0000313" key="1">
    <source>
        <dbReference type="Proteomes" id="UP000189701"/>
    </source>
</evidence>
<dbReference type="AlphaFoldDB" id="A0A1U7XYA7"/>
<dbReference type="Proteomes" id="UP000189701">
    <property type="component" value="Unplaced"/>
</dbReference>
<dbReference type="RefSeq" id="XP_009794606.1">
    <property type="nucleotide sequence ID" value="XM_009796304.1"/>
</dbReference>
<name>A0A1U7XYA7_NICSY</name>
<feature type="non-terminal residue" evidence="2">
    <location>
        <position position="1"/>
    </location>
</feature>
<organism evidence="1 2">
    <name type="scientific">Nicotiana sylvestris</name>
    <name type="common">Wood tobacco</name>
    <name type="synonym">South American tobacco</name>
    <dbReference type="NCBI Taxonomy" id="4096"/>
    <lineage>
        <taxon>Eukaryota</taxon>
        <taxon>Viridiplantae</taxon>
        <taxon>Streptophyta</taxon>
        <taxon>Embryophyta</taxon>
        <taxon>Tracheophyta</taxon>
        <taxon>Spermatophyta</taxon>
        <taxon>Magnoliopsida</taxon>
        <taxon>eudicotyledons</taxon>
        <taxon>Gunneridae</taxon>
        <taxon>Pentapetalae</taxon>
        <taxon>asterids</taxon>
        <taxon>lamiids</taxon>
        <taxon>Solanales</taxon>
        <taxon>Solanaceae</taxon>
        <taxon>Nicotianoideae</taxon>
        <taxon>Nicotianeae</taxon>
        <taxon>Nicotiana</taxon>
    </lineage>
</organism>
<proteinExistence type="predicted"/>
<sequence>FSLTSLTTESHIRPCFSFIQNLIFFVTSDVCVLQNQLMHESISMLQKKEKAIQEENNMLSKKIKEKDNTVGQQVEWHQQNQVPTSTSFLLQPHPCLNIG</sequence>
<evidence type="ECO:0000313" key="2">
    <source>
        <dbReference type="RefSeq" id="XP_009794606.1"/>
    </source>
</evidence>